<reference evidence="10 11" key="2">
    <citation type="submission" date="2018-11" db="EMBL/GenBank/DDBJ databases">
        <authorList>
            <consortium name="Pathogen Informatics"/>
        </authorList>
    </citation>
    <scope>NUCLEOTIDE SEQUENCE [LARGE SCALE GENOMIC DNA]</scope>
</reference>
<keyword evidence="3" id="KW-0677">Repeat</keyword>
<evidence type="ECO:0000256" key="6">
    <source>
        <dbReference type="ARBA" id="ARBA00023242"/>
    </source>
</evidence>
<comment type="subcellular location">
    <subcellularLocation>
        <location evidence="1">Nucleus</location>
    </subcellularLocation>
</comment>
<dbReference type="OMA" id="QAHGHCE"/>
<dbReference type="SMART" id="SM00355">
    <property type="entry name" value="ZnF_C2H2"/>
    <property type="match status" value="4"/>
</dbReference>
<reference evidence="12" key="1">
    <citation type="submission" date="2016-04" db="UniProtKB">
        <authorList>
            <consortium name="WormBaseParasite"/>
        </authorList>
    </citation>
    <scope>IDENTIFICATION</scope>
</reference>
<dbReference type="PROSITE" id="PS00028">
    <property type="entry name" value="ZINC_FINGER_C2H2_1"/>
    <property type="match status" value="2"/>
</dbReference>
<protein>
    <submittedName>
        <fullName evidence="12">Sex-determining transformer protein 1 (inferred by orthology to a C. elegans protein)</fullName>
    </submittedName>
</protein>
<feature type="domain" description="C2H2-type" evidence="9">
    <location>
        <begin position="417"/>
        <end position="448"/>
    </location>
</feature>
<dbReference type="Pfam" id="PF23561">
    <property type="entry name" value="zf-C2H2_15"/>
    <property type="match status" value="1"/>
</dbReference>
<feature type="compositionally biased region" description="Polar residues" evidence="8">
    <location>
        <begin position="17"/>
        <end position="42"/>
    </location>
</feature>
<dbReference type="PROSITE" id="PS50157">
    <property type="entry name" value="ZINC_FINGER_C2H2_2"/>
    <property type="match status" value="3"/>
</dbReference>
<dbReference type="Gene3D" id="3.30.160.60">
    <property type="entry name" value="Classic Zinc Finger"/>
    <property type="match status" value="4"/>
</dbReference>
<dbReference type="InterPro" id="IPR036236">
    <property type="entry name" value="Znf_C2H2_sf"/>
</dbReference>
<evidence type="ECO:0000256" key="8">
    <source>
        <dbReference type="SAM" id="MobiDB-lite"/>
    </source>
</evidence>
<feature type="compositionally biased region" description="Basic and acidic residues" evidence="8">
    <location>
        <begin position="520"/>
        <end position="530"/>
    </location>
</feature>
<keyword evidence="6" id="KW-0539">Nucleus</keyword>
<sequence>MPPKEIEAPSGKDRDSTGQNILNGSAEPVSSSPPRKTPNPSAFSVFEPKPNVTIPHTASPNLPSPVPQLPTSFLTPPHSPPWPFISPLNNLTQALCNPLLTRFCSLPTIPPQLLASSQMLAESMKKNMETLNRQMLLTLLLGAQLRDCFSNSKPPANPNPLHNPHLVPSLPEVKCAELNEVKDEPATLASCFGVEDSDLPLKKRRFFPVPSYNPGIQGQQVVQQRRFPCMTLPSLHPTAQNVMASVSGPIHPTMMSCTSIAGPSKMPCDPSQAPQGNPFIPGPSSTKVETVDPLAMHCLPGSSQSMHPANPTIMAPVEPQGTWQQKHHIRVYPSGKKVGRPLGSFKRFDYSGRNKLTLSDVLRKESEESGASNEVVDVETLTEEKCEWDGCQLIFSTQKALVDHVAECHVNISNRDWICKWKNCDRTEPFRALYMLVVHVRKHTGEKPNECTHPGCNKSYSRLENLKTHMRTHTGEKWTFPKDCCRSSSGFVKKPYMCPIGQCGKCYTDPSSLRKHIKTVHGDEAYEMAKKSRPHNTGGRRRQPIQNGDSKDSGMETDAVSSADQDRVAENTNLNEVSRAALSPAGSSSSCQSSGTSSSSLGQQQSRSFFIDKILSDVSKATNFVEQKRLFQEAFNHPDFRWEMLFSYNLPNLNVLLKSVQEPPKDKLFDMYSSGSSDSGRHSGVLPGMLAKRAHLKPDPFQSKSDKGKDSGWPSTTVLPDGGSLSTCSFANTETCDDEDDEVIEDPGPLVASVDPLTRPGIAQGDVAVATRHSYHLSGRFPCVHEKYRMPMLDGGQFPDEETSVFLSDAALPANESYLDGFPDEMLASEERHPYPFVGIPLGSRSMASDCSSTLSSQAHFVQGSFTSIESQVLSEANNLEPDALNPDYGHYSETDVQGEYVPRVSPPLVPHFEQNFMPMEHLSEEHHSPISEMVHSTAPRTEYEFARRHMELEQQVEEEGMMINARLPPRERLLYRPGMDILNAGVLIQAHGHCEPTWYTEGDHFGIYNEAEIVQPLPDEENIQLEETNPEIDEVTTPPLSDDFDNVRDLPDFNLDNNSFIRDYLDEEALSFSMKNLNVMCPEHEPKPPKEK</sequence>
<dbReference type="InterPro" id="IPR013087">
    <property type="entry name" value="Znf_C2H2_type"/>
</dbReference>
<feature type="region of interest" description="Disordered" evidence="8">
    <location>
        <begin position="697"/>
        <end position="720"/>
    </location>
</feature>
<dbReference type="WBParaSite" id="NBR_0001128501-mRNA-1">
    <property type="protein sequence ID" value="NBR_0001128501-mRNA-1"/>
    <property type="gene ID" value="NBR_0001128501"/>
</dbReference>
<dbReference type="InterPro" id="IPR056436">
    <property type="entry name" value="Znf-C2H2_ZIC1-5/GLI1-3-like"/>
</dbReference>
<keyword evidence="4 7" id="KW-0863">Zinc-finger</keyword>
<keyword evidence="5" id="KW-0862">Zinc</keyword>
<evidence type="ECO:0000313" key="11">
    <source>
        <dbReference type="Proteomes" id="UP000271162"/>
    </source>
</evidence>
<dbReference type="Pfam" id="PF00096">
    <property type="entry name" value="zf-C2H2"/>
    <property type="match status" value="2"/>
</dbReference>
<feature type="compositionally biased region" description="Basic and acidic residues" evidence="8">
    <location>
        <begin position="1"/>
        <end position="16"/>
    </location>
</feature>
<feature type="region of interest" description="Disordered" evidence="8">
    <location>
        <begin position="520"/>
        <end position="567"/>
    </location>
</feature>
<dbReference type="STRING" id="27835.A0A158R070"/>
<feature type="compositionally biased region" description="Basic residues" evidence="8">
    <location>
        <begin position="531"/>
        <end position="543"/>
    </location>
</feature>
<feature type="region of interest" description="Disordered" evidence="8">
    <location>
        <begin position="1"/>
        <end position="72"/>
    </location>
</feature>
<evidence type="ECO:0000256" key="2">
    <source>
        <dbReference type="ARBA" id="ARBA00022723"/>
    </source>
</evidence>
<feature type="region of interest" description="Disordered" evidence="8">
    <location>
        <begin position="579"/>
        <end position="602"/>
    </location>
</feature>
<dbReference type="EMBL" id="UYSL01020496">
    <property type="protein sequence ID" value="VDL74875.1"/>
    <property type="molecule type" value="Genomic_DNA"/>
</dbReference>
<evidence type="ECO:0000256" key="1">
    <source>
        <dbReference type="ARBA" id="ARBA00004123"/>
    </source>
</evidence>
<dbReference type="SUPFAM" id="SSF57667">
    <property type="entry name" value="beta-beta-alpha zinc fingers"/>
    <property type="match status" value="3"/>
</dbReference>
<accession>A0A158R070</accession>
<evidence type="ECO:0000259" key="9">
    <source>
        <dbReference type="PROSITE" id="PS50157"/>
    </source>
</evidence>
<dbReference type="GO" id="GO:0000978">
    <property type="term" value="F:RNA polymerase II cis-regulatory region sequence-specific DNA binding"/>
    <property type="evidence" value="ECO:0007669"/>
    <property type="project" value="TreeGrafter"/>
</dbReference>
<evidence type="ECO:0000256" key="4">
    <source>
        <dbReference type="ARBA" id="ARBA00022771"/>
    </source>
</evidence>
<dbReference type="GO" id="GO:0008270">
    <property type="term" value="F:zinc ion binding"/>
    <property type="evidence" value="ECO:0007669"/>
    <property type="project" value="UniProtKB-KW"/>
</dbReference>
<evidence type="ECO:0000313" key="12">
    <source>
        <dbReference type="WBParaSite" id="NBR_0001128501-mRNA-1"/>
    </source>
</evidence>
<evidence type="ECO:0000256" key="5">
    <source>
        <dbReference type="ARBA" id="ARBA00022833"/>
    </source>
</evidence>
<keyword evidence="11" id="KW-1185">Reference proteome</keyword>
<dbReference type="GO" id="GO:0005634">
    <property type="term" value="C:nucleus"/>
    <property type="evidence" value="ECO:0007669"/>
    <property type="project" value="UniProtKB-SubCell"/>
</dbReference>
<dbReference type="Proteomes" id="UP000271162">
    <property type="component" value="Unassembled WGS sequence"/>
</dbReference>
<proteinExistence type="predicted"/>
<keyword evidence="2" id="KW-0479">Metal-binding</keyword>
<evidence type="ECO:0000256" key="7">
    <source>
        <dbReference type="PROSITE-ProRule" id="PRU00042"/>
    </source>
</evidence>
<feature type="domain" description="C2H2-type" evidence="9">
    <location>
        <begin position="449"/>
        <end position="478"/>
    </location>
</feature>
<dbReference type="PANTHER" id="PTHR45718">
    <property type="entry name" value="TRANSCRIPTIONAL ACTIVATOR CUBITUS INTERRUPTUS"/>
    <property type="match status" value="1"/>
</dbReference>
<dbReference type="FunFam" id="3.30.160.60:FF:000125">
    <property type="entry name" value="Putative zinc finger protein 143"/>
    <property type="match status" value="1"/>
</dbReference>
<dbReference type="PANTHER" id="PTHR45718:SF4">
    <property type="entry name" value="TRANSCRIPTIONAL ACTIVATOR CUBITUS INTERRUPTUS"/>
    <property type="match status" value="1"/>
</dbReference>
<gene>
    <name evidence="10" type="ORF">NBR_LOCUS11286</name>
</gene>
<dbReference type="AlphaFoldDB" id="A0A158R070"/>
<evidence type="ECO:0000313" key="10">
    <source>
        <dbReference type="EMBL" id="VDL74875.1"/>
    </source>
</evidence>
<dbReference type="GO" id="GO:0000981">
    <property type="term" value="F:DNA-binding transcription factor activity, RNA polymerase II-specific"/>
    <property type="evidence" value="ECO:0007669"/>
    <property type="project" value="TreeGrafter"/>
</dbReference>
<name>A0A158R070_NIPBR</name>
<dbReference type="InterPro" id="IPR043359">
    <property type="entry name" value="GLI-like"/>
</dbReference>
<evidence type="ECO:0000256" key="3">
    <source>
        <dbReference type="ARBA" id="ARBA00022737"/>
    </source>
</evidence>
<organism evidence="12">
    <name type="scientific">Nippostrongylus brasiliensis</name>
    <name type="common">Rat hookworm</name>
    <dbReference type="NCBI Taxonomy" id="27835"/>
    <lineage>
        <taxon>Eukaryota</taxon>
        <taxon>Metazoa</taxon>
        <taxon>Ecdysozoa</taxon>
        <taxon>Nematoda</taxon>
        <taxon>Chromadorea</taxon>
        <taxon>Rhabditida</taxon>
        <taxon>Rhabditina</taxon>
        <taxon>Rhabditomorpha</taxon>
        <taxon>Strongyloidea</taxon>
        <taxon>Heligmosomidae</taxon>
        <taxon>Nippostrongylus</taxon>
    </lineage>
</organism>
<feature type="domain" description="C2H2-type" evidence="9">
    <location>
        <begin position="496"/>
        <end position="526"/>
    </location>
</feature>